<reference evidence="1" key="1">
    <citation type="journal article" date="2014" name="Front. Microbiol.">
        <title>High frequency of phylogenetically diverse reductive dehalogenase-homologous genes in deep subseafloor sedimentary metagenomes.</title>
        <authorList>
            <person name="Kawai M."/>
            <person name="Futagami T."/>
            <person name="Toyoda A."/>
            <person name="Takaki Y."/>
            <person name="Nishi S."/>
            <person name="Hori S."/>
            <person name="Arai W."/>
            <person name="Tsubouchi T."/>
            <person name="Morono Y."/>
            <person name="Uchiyama I."/>
            <person name="Ito T."/>
            <person name="Fujiyama A."/>
            <person name="Inagaki F."/>
            <person name="Takami H."/>
        </authorList>
    </citation>
    <scope>NUCLEOTIDE SEQUENCE</scope>
    <source>
        <strain evidence="1">Expedition CK06-06</strain>
    </source>
</reference>
<comment type="caution">
    <text evidence="1">The sequence shown here is derived from an EMBL/GenBank/DDBJ whole genome shotgun (WGS) entry which is preliminary data.</text>
</comment>
<evidence type="ECO:0000313" key="1">
    <source>
        <dbReference type="EMBL" id="GAG14260.1"/>
    </source>
</evidence>
<feature type="non-terminal residue" evidence="1">
    <location>
        <position position="46"/>
    </location>
</feature>
<sequence>MESVTLGGFLKQYIDGRTDIKPGTRFNLELVRRNLVKFFGADKQIG</sequence>
<accession>X0V7Y0</accession>
<dbReference type="EMBL" id="BARS01038866">
    <property type="protein sequence ID" value="GAG14260.1"/>
    <property type="molecule type" value="Genomic_DNA"/>
</dbReference>
<dbReference type="AlphaFoldDB" id="X0V7Y0"/>
<organism evidence="1">
    <name type="scientific">marine sediment metagenome</name>
    <dbReference type="NCBI Taxonomy" id="412755"/>
    <lineage>
        <taxon>unclassified sequences</taxon>
        <taxon>metagenomes</taxon>
        <taxon>ecological metagenomes</taxon>
    </lineage>
</organism>
<protein>
    <submittedName>
        <fullName evidence="1">Uncharacterized protein</fullName>
    </submittedName>
</protein>
<gene>
    <name evidence="1" type="ORF">S01H1_59434</name>
</gene>
<name>X0V7Y0_9ZZZZ</name>
<proteinExistence type="predicted"/>